<dbReference type="STRING" id="164328.H3GMR7"/>
<name>H3GMR7_PHYRM</name>
<dbReference type="VEuPathDB" id="FungiDB:KRP22_7350"/>
<dbReference type="InterPro" id="IPR014729">
    <property type="entry name" value="Rossmann-like_a/b/a_fold"/>
</dbReference>
<dbReference type="Proteomes" id="UP000005238">
    <property type="component" value="Unassembled WGS sequence"/>
</dbReference>
<keyword evidence="2" id="KW-1185">Reference proteome</keyword>
<reference evidence="1" key="2">
    <citation type="submission" date="2015-06" db="UniProtKB">
        <authorList>
            <consortium name="EnsemblProtists"/>
        </authorList>
    </citation>
    <scope>IDENTIFICATION</scope>
    <source>
        <strain evidence="1">Pr102</strain>
    </source>
</reference>
<dbReference type="SUPFAM" id="SSF52374">
    <property type="entry name" value="Nucleotidylyl transferase"/>
    <property type="match status" value="1"/>
</dbReference>
<protein>
    <submittedName>
        <fullName evidence="1">Uncharacterized protein</fullName>
    </submittedName>
</protein>
<dbReference type="EnsemblProtists" id="Phyra77824">
    <property type="protein sequence ID" value="Phyra77824"/>
    <property type="gene ID" value="Phyra77824"/>
</dbReference>
<reference evidence="2" key="1">
    <citation type="journal article" date="2006" name="Science">
        <title>Phytophthora genome sequences uncover evolutionary origins and mechanisms of pathogenesis.</title>
        <authorList>
            <person name="Tyler B.M."/>
            <person name="Tripathy S."/>
            <person name="Zhang X."/>
            <person name="Dehal P."/>
            <person name="Jiang R.H."/>
            <person name="Aerts A."/>
            <person name="Arredondo F.D."/>
            <person name="Baxter L."/>
            <person name="Bensasson D."/>
            <person name="Beynon J.L."/>
            <person name="Chapman J."/>
            <person name="Damasceno C.M."/>
            <person name="Dorrance A.E."/>
            <person name="Dou D."/>
            <person name="Dickerman A.W."/>
            <person name="Dubchak I.L."/>
            <person name="Garbelotto M."/>
            <person name="Gijzen M."/>
            <person name="Gordon S.G."/>
            <person name="Govers F."/>
            <person name="Grunwald N.J."/>
            <person name="Huang W."/>
            <person name="Ivors K.L."/>
            <person name="Jones R.W."/>
            <person name="Kamoun S."/>
            <person name="Krampis K."/>
            <person name="Lamour K.H."/>
            <person name="Lee M.K."/>
            <person name="McDonald W.H."/>
            <person name="Medina M."/>
            <person name="Meijer H.J."/>
            <person name="Nordberg E.K."/>
            <person name="Maclean D.J."/>
            <person name="Ospina-Giraldo M.D."/>
            <person name="Morris P.F."/>
            <person name="Phuntumart V."/>
            <person name="Putnam N.H."/>
            <person name="Rash S."/>
            <person name="Rose J.K."/>
            <person name="Sakihama Y."/>
            <person name="Salamov A.A."/>
            <person name="Savidor A."/>
            <person name="Scheuring C.F."/>
            <person name="Smith B.M."/>
            <person name="Sobral B.W."/>
            <person name="Terry A."/>
            <person name="Torto-Alalibo T.A."/>
            <person name="Win J."/>
            <person name="Xu Z."/>
            <person name="Zhang H."/>
            <person name="Grigoriev I.V."/>
            <person name="Rokhsar D.S."/>
            <person name="Boore J.L."/>
        </authorList>
    </citation>
    <scope>NUCLEOTIDE SEQUENCE [LARGE SCALE GENOMIC DNA]</scope>
    <source>
        <strain evidence="2">Pr102</strain>
    </source>
</reference>
<dbReference type="AlphaFoldDB" id="H3GMR7"/>
<dbReference type="Gene3D" id="3.40.50.620">
    <property type="entry name" value="HUPs"/>
    <property type="match status" value="1"/>
</dbReference>
<dbReference type="eggNOG" id="KOG2623">
    <property type="taxonomic scope" value="Eukaryota"/>
</dbReference>
<sequence>MISGKSERRVLHNAQKVTQGPSAALDFDDPKTGDIICNNAEWHTHMSVVTSWAGAVQLRRGFVWIFRMNAVLQRDSVKKRLKTDQGTASDQWGNFVLGIELVRKSTDEVRSTGEAGGVWSNVGTADDGYAGNYMVGAKHGVYGDMGEDEDVDKFGTNEHMA</sequence>
<dbReference type="HOGENOM" id="CLU_1753299_0_0_1"/>
<dbReference type="EMBL" id="DS566024">
    <property type="status" value="NOT_ANNOTATED_CDS"/>
    <property type="molecule type" value="Genomic_DNA"/>
</dbReference>
<dbReference type="VEuPathDB" id="FungiDB:KRP23_2788"/>
<dbReference type="InParanoid" id="H3GMR7"/>
<organism evidence="1 2">
    <name type="scientific">Phytophthora ramorum</name>
    <name type="common">Sudden oak death agent</name>
    <dbReference type="NCBI Taxonomy" id="164328"/>
    <lineage>
        <taxon>Eukaryota</taxon>
        <taxon>Sar</taxon>
        <taxon>Stramenopiles</taxon>
        <taxon>Oomycota</taxon>
        <taxon>Peronosporomycetes</taxon>
        <taxon>Peronosporales</taxon>
        <taxon>Peronosporaceae</taxon>
        <taxon>Phytophthora</taxon>
    </lineage>
</organism>
<accession>H3GMR7</accession>
<proteinExistence type="predicted"/>
<evidence type="ECO:0000313" key="2">
    <source>
        <dbReference type="Proteomes" id="UP000005238"/>
    </source>
</evidence>
<evidence type="ECO:0000313" key="1">
    <source>
        <dbReference type="EnsemblProtists" id="Phyra77824"/>
    </source>
</evidence>